<accession>A0A0H3KMU7</accession>
<feature type="domain" description="LysM" evidence="2">
    <location>
        <begin position="46"/>
        <end position="93"/>
    </location>
</feature>
<feature type="chain" id="PRO_5002613607" evidence="1">
    <location>
        <begin position="37"/>
        <end position="456"/>
    </location>
</feature>
<dbReference type="InterPro" id="IPR013783">
    <property type="entry name" value="Ig-like_fold"/>
</dbReference>
<dbReference type="STRING" id="395019.BMULJ_01363"/>
<dbReference type="Gene3D" id="2.60.40.10">
    <property type="entry name" value="Immunoglobulins"/>
    <property type="match status" value="1"/>
</dbReference>
<dbReference type="KEGG" id="bmj:BMULJ_01363"/>
<sequence>MTAAIAQRAAMLRTAGLRAACAVALTVALSAQHAAARPPAAAGKTIAYRTQAGDTLYDIAARYLQGVDDWQLLQQLNHVPEPKHLQPGIALKLPVARLRKERLSARVVAVQGTAERATGGAPYAPLAADATVTEGDRVRTGANGFLTLELADGTHMSLPPDSQLDLKTLRRTVLTGTLDRQFELTRGSVDSDVTHLKKRDDRFQIRSPSVVAGVRGTRFRVNYDAAGSEATRVEVLDGTVGVAGSRAPAGATLVHANFGSVASASGAVGAPVQLLPAPALAHPDKVQDDADVAFDLTPLAQARAYHVQLARDAGMLELFRETRSDGPHAVFRDVPNGTYFVRIAAIDDNGLEGLPRIYAFERRLMGLDATATPGEGGYVFRWSANGAGDGARYRFVLSRSKDLSAPIVDQVGLRARRIAIAHLPPGEYFWAVTVEEFSGGKFYEKTSPVGAFTLSR</sequence>
<evidence type="ECO:0000259" key="2">
    <source>
        <dbReference type="PROSITE" id="PS51782"/>
    </source>
</evidence>
<reference evidence="3 4" key="1">
    <citation type="submission" date="2007-04" db="EMBL/GenBank/DDBJ databases">
        <title>Complete genome sequence of Burkholderia multivorans ATCC 17616.</title>
        <authorList>
            <person name="Ohtsubo Y."/>
            <person name="Yamashita A."/>
            <person name="Kurokawa K."/>
            <person name="Takami H."/>
            <person name="Yuhara S."/>
            <person name="Nishiyama E."/>
            <person name="Endo R."/>
            <person name="Miyazaki R."/>
            <person name="Ono A."/>
            <person name="Yano K."/>
            <person name="Ito M."/>
            <person name="Sota M."/>
            <person name="Yuji N."/>
            <person name="Hattori M."/>
            <person name="Tsuda M."/>
        </authorList>
    </citation>
    <scope>NUCLEOTIDE SEQUENCE [LARGE SCALE GENOMIC DNA]</scope>
    <source>
        <strain evidence="4">ATCC 17616 / 249</strain>
    </source>
</reference>
<dbReference type="RefSeq" id="WP_012467581.1">
    <property type="nucleotide sequence ID" value="NC_010084.1"/>
</dbReference>
<dbReference type="Pfam" id="PF01476">
    <property type="entry name" value="LysM"/>
    <property type="match status" value="1"/>
</dbReference>
<dbReference type="Gene3D" id="3.10.350.10">
    <property type="entry name" value="LysM domain"/>
    <property type="match status" value="1"/>
</dbReference>
<proteinExistence type="predicted"/>
<dbReference type="PANTHER" id="PTHR38731">
    <property type="entry name" value="LIPL45-RELATED LIPOPROTEIN-RELATED"/>
    <property type="match status" value="1"/>
</dbReference>
<gene>
    <name evidence="3" type="primary">lysM</name>
    <name evidence="3" type="ordered locus">BMULJ_01363</name>
</gene>
<dbReference type="PROSITE" id="PS51782">
    <property type="entry name" value="LYSM"/>
    <property type="match status" value="1"/>
</dbReference>
<dbReference type="AlphaFoldDB" id="A0A0H3KMU7"/>
<dbReference type="Pfam" id="PF04773">
    <property type="entry name" value="FecR"/>
    <property type="match status" value="1"/>
</dbReference>
<dbReference type="PIRSF" id="PIRSF029644">
    <property type="entry name" value="UCP029644"/>
    <property type="match status" value="1"/>
</dbReference>
<dbReference type="Gene3D" id="2.60.120.1440">
    <property type="match status" value="1"/>
</dbReference>
<keyword evidence="4" id="KW-1185">Reference proteome</keyword>
<evidence type="ECO:0000313" key="3">
    <source>
        <dbReference type="EMBL" id="BAG43299.1"/>
    </source>
</evidence>
<dbReference type="EMBL" id="AP009385">
    <property type="protein sequence ID" value="BAG43299.1"/>
    <property type="molecule type" value="Genomic_DNA"/>
</dbReference>
<evidence type="ECO:0000313" key="4">
    <source>
        <dbReference type="Proteomes" id="UP000008815"/>
    </source>
</evidence>
<dbReference type="InterPro" id="IPR016930">
    <property type="entry name" value="UCP029644"/>
</dbReference>
<dbReference type="InterPro" id="IPR006860">
    <property type="entry name" value="FecR"/>
</dbReference>
<dbReference type="InterPro" id="IPR036779">
    <property type="entry name" value="LysM_dom_sf"/>
</dbReference>
<dbReference type="SUPFAM" id="SSF54106">
    <property type="entry name" value="LysM domain"/>
    <property type="match status" value="1"/>
</dbReference>
<dbReference type="eggNOG" id="COG1652">
    <property type="taxonomic scope" value="Bacteria"/>
</dbReference>
<dbReference type="InterPro" id="IPR018392">
    <property type="entry name" value="LysM"/>
</dbReference>
<name>A0A0H3KMU7_BURM1</name>
<evidence type="ECO:0000256" key="1">
    <source>
        <dbReference type="SAM" id="SignalP"/>
    </source>
</evidence>
<keyword evidence="1" id="KW-0732">Signal</keyword>
<organism evidence="3 4">
    <name type="scientific">Burkholderia multivorans (strain ATCC 17616 / 249)</name>
    <dbReference type="NCBI Taxonomy" id="395019"/>
    <lineage>
        <taxon>Bacteria</taxon>
        <taxon>Pseudomonadati</taxon>
        <taxon>Pseudomonadota</taxon>
        <taxon>Betaproteobacteria</taxon>
        <taxon>Burkholderiales</taxon>
        <taxon>Burkholderiaceae</taxon>
        <taxon>Burkholderia</taxon>
        <taxon>Burkholderia cepacia complex</taxon>
    </lineage>
</organism>
<feature type="signal peptide" evidence="1">
    <location>
        <begin position="1"/>
        <end position="36"/>
    </location>
</feature>
<dbReference type="eggNOG" id="COG4254">
    <property type="taxonomic scope" value="Bacteria"/>
</dbReference>
<dbReference type="CDD" id="cd00118">
    <property type="entry name" value="LysM"/>
    <property type="match status" value="1"/>
</dbReference>
<dbReference type="Proteomes" id="UP000008815">
    <property type="component" value="Chromosome 1"/>
</dbReference>
<protein>
    <submittedName>
        <fullName evidence="3">Peptidoglycan-binding</fullName>
    </submittedName>
</protein>
<dbReference type="HOGENOM" id="CLU_036396_1_0_4"/>